<sequence>MALNRPCKICGTRRCPCIYCHIECGIDHSPWLPVDTFPTVDNCNPNNPDECFLPFLMGLPGMKGASMAIPVSGMKMWSHRLWDGGGRRVVDPVTFYWPPRAGEINPMFAAGEWKDEPPPADWLPEVDINRLSGALQAEIKRQFDERAGDQQAPAAMPDPRQFVEHITRFNPAHHTVTEVLAHLRTATPGEVDRVFRLEENGSKRAGVLKRRKNFPGVES</sequence>
<name>A0A7W9UJH5_9NOCA</name>
<dbReference type="AlphaFoldDB" id="A0A7W9UJH5"/>
<gene>
    <name evidence="1" type="ORF">BJY24_004139</name>
</gene>
<proteinExistence type="predicted"/>
<keyword evidence="2" id="KW-1185">Reference proteome</keyword>
<evidence type="ECO:0000313" key="2">
    <source>
        <dbReference type="Proteomes" id="UP000540412"/>
    </source>
</evidence>
<protein>
    <submittedName>
        <fullName evidence="1">Uncharacterized protein</fullName>
    </submittedName>
</protein>
<dbReference type="Proteomes" id="UP000540412">
    <property type="component" value="Unassembled WGS sequence"/>
</dbReference>
<dbReference type="RefSeq" id="WP_040743954.1">
    <property type="nucleotide sequence ID" value="NZ_JACHIT010000001.1"/>
</dbReference>
<reference evidence="1 2" key="1">
    <citation type="submission" date="2020-08" db="EMBL/GenBank/DDBJ databases">
        <title>Sequencing the genomes of 1000 actinobacteria strains.</title>
        <authorList>
            <person name="Klenk H.-P."/>
        </authorList>
    </citation>
    <scope>NUCLEOTIDE SEQUENCE [LARGE SCALE GENOMIC DNA]</scope>
    <source>
        <strain evidence="1 2">DSM 43582</strain>
    </source>
</reference>
<evidence type="ECO:0000313" key="1">
    <source>
        <dbReference type="EMBL" id="MBB5915272.1"/>
    </source>
</evidence>
<dbReference type="Pfam" id="PF10910">
    <property type="entry name" value="Phage_gene29"/>
    <property type="match status" value="1"/>
</dbReference>
<comment type="caution">
    <text evidence="1">The sequence shown here is derived from an EMBL/GenBank/DDBJ whole genome shotgun (WGS) entry which is preliminary data.</text>
</comment>
<dbReference type="InterPro" id="IPR021226">
    <property type="entry name" value="Phage_gene29"/>
</dbReference>
<accession>A0A7W9UJH5</accession>
<organism evidence="1 2">
    <name type="scientific">Nocardia transvalensis</name>
    <dbReference type="NCBI Taxonomy" id="37333"/>
    <lineage>
        <taxon>Bacteria</taxon>
        <taxon>Bacillati</taxon>
        <taxon>Actinomycetota</taxon>
        <taxon>Actinomycetes</taxon>
        <taxon>Mycobacteriales</taxon>
        <taxon>Nocardiaceae</taxon>
        <taxon>Nocardia</taxon>
    </lineage>
</organism>
<dbReference type="EMBL" id="JACHIT010000001">
    <property type="protein sequence ID" value="MBB5915272.1"/>
    <property type="molecule type" value="Genomic_DNA"/>
</dbReference>